<protein>
    <submittedName>
        <fullName evidence="1">Uncharacterized protein</fullName>
    </submittedName>
</protein>
<keyword evidence="2" id="KW-1185">Reference proteome</keyword>
<evidence type="ECO:0000313" key="2">
    <source>
        <dbReference type="Proteomes" id="UP001276659"/>
    </source>
</evidence>
<evidence type="ECO:0000313" key="1">
    <source>
        <dbReference type="EMBL" id="KAK3172611.1"/>
    </source>
</evidence>
<organism evidence="1 2">
    <name type="scientific">Lepraria neglecta</name>
    <dbReference type="NCBI Taxonomy" id="209136"/>
    <lineage>
        <taxon>Eukaryota</taxon>
        <taxon>Fungi</taxon>
        <taxon>Dikarya</taxon>
        <taxon>Ascomycota</taxon>
        <taxon>Pezizomycotina</taxon>
        <taxon>Lecanoromycetes</taxon>
        <taxon>OSLEUM clade</taxon>
        <taxon>Lecanoromycetidae</taxon>
        <taxon>Lecanorales</taxon>
        <taxon>Lecanorineae</taxon>
        <taxon>Stereocaulaceae</taxon>
        <taxon>Lepraria</taxon>
    </lineage>
</organism>
<dbReference type="InterPro" id="IPR029063">
    <property type="entry name" value="SAM-dependent_MTases_sf"/>
</dbReference>
<sequence length="73" mass="7654">MSESFKKEISRLGLRLAPPLASNSVVLDNACIPGFVTGEIESLLSAGARSKIHAVDFAPAMITTLKPKAEAEG</sequence>
<proteinExistence type="predicted"/>
<dbReference type="SUPFAM" id="SSF53335">
    <property type="entry name" value="S-adenosyl-L-methionine-dependent methyltransferases"/>
    <property type="match status" value="1"/>
</dbReference>
<dbReference type="EMBL" id="JASNWA010000007">
    <property type="protein sequence ID" value="KAK3172611.1"/>
    <property type="molecule type" value="Genomic_DNA"/>
</dbReference>
<reference evidence="1" key="1">
    <citation type="submission" date="2022-11" db="EMBL/GenBank/DDBJ databases">
        <title>Chromosomal genome sequence assembly and mating type (MAT) locus characterization of the leprose asexual lichenized fungus Lepraria neglecta (Nyl.) Erichsen.</title>
        <authorList>
            <person name="Allen J.L."/>
            <person name="Pfeffer B."/>
        </authorList>
    </citation>
    <scope>NUCLEOTIDE SEQUENCE</scope>
    <source>
        <strain evidence="1">Allen 5258</strain>
    </source>
</reference>
<dbReference type="AlphaFoldDB" id="A0AAD9Z7Y4"/>
<name>A0AAD9Z7Y4_9LECA</name>
<gene>
    <name evidence="1" type="ORF">OEA41_005935</name>
</gene>
<dbReference type="Proteomes" id="UP001276659">
    <property type="component" value="Unassembled WGS sequence"/>
</dbReference>
<accession>A0AAD9Z7Y4</accession>
<dbReference type="Gene3D" id="3.40.50.150">
    <property type="entry name" value="Vaccinia Virus protein VP39"/>
    <property type="match status" value="1"/>
</dbReference>
<comment type="caution">
    <text evidence="1">The sequence shown here is derived from an EMBL/GenBank/DDBJ whole genome shotgun (WGS) entry which is preliminary data.</text>
</comment>